<dbReference type="PROSITE" id="PS52016">
    <property type="entry name" value="TONB_DEPENDENT_REC_3"/>
    <property type="match status" value="1"/>
</dbReference>
<evidence type="ECO:0000313" key="5">
    <source>
        <dbReference type="EMBL" id="TBO41778.1"/>
    </source>
</evidence>
<gene>
    <name evidence="5" type="ORF">EYS08_13100</name>
</gene>
<dbReference type="InterPro" id="IPR023997">
    <property type="entry name" value="TonB-dep_OMP_SusC/RagA_CS"/>
</dbReference>
<reference evidence="5 6" key="1">
    <citation type="submission" date="2019-02" db="EMBL/GenBank/DDBJ databases">
        <title>Pedobacter kyonggii whole genome sequence analysis.</title>
        <authorList>
            <person name="Dahal R.H."/>
        </authorList>
    </citation>
    <scope>NUCLEOTIDE SEQUENCE [LARGE SCALE GENOMIC DNA]</scope>
    <source>
        <strain evidence="5 6">K-4-11-1</strain>
    </source>
</reference>
<evidence type="ECO:0000259" key="3">
    <source>
        <dbReference type="Pfam" id="PF00593"/>
    </source>
</evidence>
<dbReference type="Proteomes" id="UP000291819">
    <property type="component" value="Unassembled WGS sequence"/>
</dbReference>
<dbReference type="Pfam" id="PF07715">
    <property type="entry name" value="Plug"/>
    <property type="match status" value="1"/>
</dbReference>
<keyword evidence="6" id="KW-1185">Reference proteome</keyword>
<dbReference type="OrthoDB" id="9768177at2"/>
<evidence type="ECO:0000256" key="1">
    <source>
        <dbReference type="PROSITE-ProRule" id="PRU01360"/>
    </source>
</evidence>
<dbReference type="SUPFAM" id="SSF49464">
    <property type="entry name" value="Carboxypeptidase regulatory domain-like"/>
    <property type="match status" value="1"/>
</dbReference>
<sequence>MLIKRNYIQMKKILNIILLVLITNLAYSQSKVVRGVVADDTGTTLIATTVTEQENPKNIVITNTSGAFSIKVGANSTKLIISSVGYITKVVTITSQPLNIVLKEDNSNLNEVVVVGFTPQKKITNAGATSTVSGKELRQSPAASFQNALAGRLPGLFQQQTSGQPGADAANIYIRGISTYTGASNRPLVIVDDVEYPYEQLSQLSSNEIETVSILKDASSTAIYGIKGANGVIAITTRRGTNSAPKITFRSDFGLQTPTIRRKPLDSYNALILLKEMEVNEGRDPNLTFPGLVTEEALNHFKLGDDPYRYPSVKWYDEVMRKNALQQSNNIDIIGGTQNLKYFVALGNVNQNGILKEIQKDENFNSNYYLKRYNIRSNVDLNVTKTLTLKLDLSARFNEINEPNLPDVLAGGAVSIWRRLSSGLLNPWNYPVKNEDGSYGGRKSATLNPVGILQYAGYNRNYSNNLNLNLKANQNLDFVTKGLAVRAILAYTNNVEFNRSLTRGRFPTYAYLPGSDVLDPVFPELSRLDPLTAATAFDANRSSYPLRKINAQGILDYNRQLGNHNLYGLIVYNQLTDISGANIPANFRGYSARVGYNYKSRYIFELNGAYNGTDRFKASKRNGLFPAVSAGWNISEEPFFKKALPFINYMKLRGSLGTVGSDDFPNTYRYIYEEIYNAPSTAANSYWFGDNNSLQYGITPGALANEDVRWEQERKLDIGTDIKLLNSKLGITFDYFDHKRYDILTVRETVPNFSGISLPPVNLGIVNNKGFELDLSYQNKLSENLSYFVKGNISIYKNKIIYRDEPYNQGNPLLMRTGRPIGQIYGYTNIGFYNDADDIANSPTSVGRAVKPGDLKYADINNDGKIDQGDIGPIGNPNIPQVNYGFSLGTSYKGFDVSVLFQGAAKGSLSASTMFQIGTTNGTPSETHLKRWTPEAKETAELPRLGGANFDQSTFWLRPTDYIRLKNVELGYNFNNKLVNKIGLSNARIYANAANLITWFSLKIYDVDPESINSTGTVEAYSSYPQQKIVNLGLQVTF</sequence>
<dbReference type="InterPro" id="IPR023996">
    <property type="entry name" value="TonB-dep_OMP_SusC/RagA"/>
</dbReference>
<dbReference type="InterPro" id="IPR012910">
    <property type="entry name" value="Plug_dom"/>
</dbReference>
<evidence type="ECO:0000256" key="2">
    <source>
        <dbReference type="RuleBase" id="RU003357"/>
    </source>
</evidence>
<accession>A0A4Q9HCE8</accession>
<proteinExistence type="inferred from homology"/>
<evidence type="ECO:0000259" key="4">
    <source>
        <dbReference type="Pfam" id="PF07715"/>
    </source>
</evidence>
<dbReference type="NCBIfam" id="TIGR04056">
    <property type="entry name" value="OMP_RagA_SusC"/>
    <property type="match status" value="1"/>
</dbReference>
<name>A0A4Q9HCE8_9SPHI</name>
<keyword evidence="1" id="KW-0813">Transport</keyword>
<dbReference type="InterPro" id="IPR037066">
    <property type="entry name" value="Plug_dom_sf"/>
</dbReference>
<dbReference type="AlphaFoldDB" id="A0A4Q9HCE8"/>
<dbReference type="Pfam" id="PF13715">
    <property type="entry name" value="CarbopepD_reg_2"/>
    <property type="match status" value="1"/>
</dbReference>
<dbReference type="FunFam" id="2.170.130.10:FF:000003">
    <property type="entry name" value="SusC/RagA family TonB-linked outer membrane protein"/>
    <property type="match status" value="1"/>
</dbReference>
<dbReference type="Gene3D" id="2.170.130.10">
    <property type="entry name" value="TonB-dependent receptor, plug domain"/>
    <property type="match status" value="1"/>
</dbReference>
<protein>
    <submittedName>
        <fullName evidence="5">TonB-dependent receptor</fullName>
    </submittedName>
</protein>
<dbReference type="InterPro" id="IPR008969">
    <property type="entry name" value="CarboxyPept-like_regulatory"/>
</dbReference>
<organism evidence="5 6">
    <name type="scientific">Pedobacter kyonggii</name>
    <dbReference type="NCBI Taxonomy" id="1926871"/>
    <lineage>
        <taxon>Bacteria</taxon>
        <taxon>Pseudomonadati</taxon>
        <taxon>Bacteroidota</taxon>
        <taxon>Sphingobacteriia</taxon>
        <taxon>Sphingobacteriales</taxon>
        <taxon>Sphingobacteriaceae</taxon>
        <taxon>Pedobacter</taxon>
    </lineage>
</organism>
<comment type="subcellular location">
    <subcellularLocation>
        <location evidence="1">Cell outer membrane</location>
        <topology evidence="1">Multi-pass membrane protein</topology>
    </subcellularLocation>
</comment>
<keyword evidence="1" id="KW-0998">Cell outer membrane</keyword>
<dbReference type="SUPFAM" id="SSF56935">
    <property type="entry name" value="Porins"/>
    <property type="match status" value="1"/>
</dbReference>
<dbReference type="InterPro" id="IPR000531">
    <property type="entry name" value="Beta-barrel_TonB"/>
</dbReference>
<keyword evidence="1" id="KW-1134">Transmembrane beta strand</keyword>
<dbReference type="EMBL" id="SIXF01000011">
    <property type="protein sequence ID" value="TBO41778.1"/>
    <property type="molecule type" value="Genomic_DNA"/>
</dbReference>
<evidence type="ECO:0000313" key="6">
    <source>
        <dbReference type="Proteomes" id="UP000291819"/>
    </source>
</evidence>
<comment type="similarity">
    <text evidence="1 2">Belongs to the TonB-dependent receptor family.</text>
</comment>
<keyword evidence="1 2" id="KW-0472">Membrane</keyword>
<dbReference type="InterPro" id="IPR039426">
    <property type="entry name" value="TonB-dep_rcpt-like"/>
</dbReference>
<dbReference type="NCBIfam" id="TIGR04057">
    <property type="entry name" value="SusC_RagA_signa"/>
    <property type="match status" value="1"/>
</dbReference>
<comment type="caution">
    <text evidence="5">The sequence shown here is derived from an EMBL/GenBank/DDBJ whole genome shotgun (WGS) entry which is preliminary data.</text>
</comment>
<keyword evidence="5" id="KW-0675">Receptor</keyword>
<dbReference type="Pfam" id="PF00593">
    <property type="entry name" value="TonB_dep_Rec_b-barrel"/>
    <property type="match status" value="1"/>
</dbReference>
<feature type="domain" description="TonB-dependent receptor plug" evidence="4">
    <location>
        <begin position="123"/>
        <end position="232"/>
    </location>
</feature>
<feature type="domain" description="TonB-dependent receptor-like beta-barrel" evidence="3">
    <location>
        <begin position="430"/>
        <end position="996"/>
    </location>
</feature>
<dbReference type="GO" id="GO:0009279">
    <property type="term" value="C:cell outer membrane"/>
    <property type="evidence" value="ECO:0007669"/>
    <property type="project" value="UniProtKB-SubCell"/>
</dbReference>
<keyword evidence="2" id="KW-0798">TonB box</keyword>
<keyword evidence="1" id="KW-0812">Transmembrane</keyword>